<dbReference type="AlphaFoldDB" id="A0AAP2E3F3"/>
<reference evidence="3 4" key="1">
    <citation type="submission" date="2021-05" db="EMBL/GenBank/DDBJ databases">
        <title>A Polyphasic approach of four new species of the genus Ohtaekwangia: Ohtaekwangia histidinii sp. nov., Ohtaekwangia cretensis sp. nov., Ohtaekwangia indiensis sp. nov., Ohtaekwangia reichenbachii sp. nov. from diverse environment.</title>
        <authorList>
            <person name="Octaviana S."/>
        </authorList>
    </citation>
    <scope>NUCLEOTIDE SEQUENCE [LARGE SCALE GENOMIC DNA]</scope>
    <source>
        <strain evidence="3 4">PWU5</strain>
    </source>
</reference>
<keyword evidence="4" id="KW-1185">Reference proteome</keyword>
<name>A0AAP2E3F3_9BACT</name>
<dbReference type="InterPro" id="IPR005094">
    <property type="entry name" value="Endonuclease_MobA/VirD2"/>
</dbReference>
<feature type="compositionally biased region" description="Polar residues" evidence="1">
    <location>
        <begin position="287"/>
        <end position="301"/>
    </location>
</feature>
<evidence type="ECO:0000313" key="3">
    <source>
        <dbReference type="EMBL" id="MBT1712306.1"/>
    </source>
</evidence>
<feature type="domain" description="MobA/VirD2-like nuclease" evidence="2">
    <location>
        <begin position="17"/>
        <end position="145"/>
    </location>
</feature>
<dbReference type="Pfam" id="PF03432">
    <property type="entry name" value="Relaxase"/>
    <property type="match status" value="1"/>
</dbReference>
<dbReference type="EMBL" id="JAHESE010000059">
    <property type="protein sequence ID" value="MBT1712306.1"/>
    <property type="molecule type" value="Genomic_DNA"/>
</dbReference>
<evidence type="ECO:0000259" key="2">
    <source>
        <dbReference type="Pfam" id="PF03432"/>
    </source>
</evidence>
<gene>
    <name evidence="3" type="ORF">KK062_28950</name>
</gene>
<organism evidence="3 4">
    <name type="scientific">Dawidia cretensis</name>
    <dbReference type="NCBI Taxonomy" id="2782350"/>
    <lineage>
        <taxon>Bacteria</taxon>
        <taxon>Pseudomonadati</taxon>
        <taxon>Bacteroidota</taxon>
        <taxon>Cytophagia</taxon>
        <taxon>Cytophagales</taxon>
        <taxon>Chryseotaleaceae</taxon>
        <taxon>Dawidia</taxon>
    </lineage>
</organism>
<feature type="region of interest" description="Disordered" evidence="1">
    <location>
        <begin position="287"/>
        <end position="339"/>
    </location>
</feature>
<sequence length="411" mass="46297">MTADQVKGKSFQGALRYNLEKVQNKVAEVLDMSFSRLSEDSIMKEVRMVRMQRPNLQKYFYHTSLNFPVHENFSNEAMLKIAHEYLEQNGFNQHQYLIVRHYDADHPHLHILVNRIGYDGSVVTDSQDYARSEKVIRALEQKYSLTQVISSREAKEKALTKNELEMMQRTGIPSAKIQLQVILKDLIKQPLTTEQFIKGLESRGVNVQFNQASTGFVSGISYGYAGLLFKGASLGNAYKWSAIKNVIRYEQERDGRAIREANIRTKAAAYAGKTDSSAYPRAVQANGDSRNAAQYSSNNQESGDHSQKHKQAGQRHAGPIYQHRGDDKNAPFESNSGAKTTSTADLFGRAIDGLFLSGASDYHVHSGPAPYVNQSPRKKKNASAFRNSAITDWIVNSGIYLFSPDRRGRYR</sequence>
<proteinExistence type="predicted"/>
<comment type="caution">
    <text evidence="3">The sequence shown here is derived from an EMBL/GenBank/DDBJ whole genome shotgun (WGS) entry which is preliminary data.</text>
</comment>
<evidence type="ECO:0000313" key="4">
    <source>
        <dbReference type="Proteomes" id="UP001319080"/>
    </source>
</evidence>
<dbReference type="Proteomes" id="UP001319080">
    <property type="component" value="Unassembled WGS sequence"/>
</dbReference>
<accession>A0AAP2E3F3</accession>
<dbReference type="RefSeq" id="WP_254087871.1">
    <property type="nucleotide sequence ID" value="NZ_JAHESE010000059.1"/>
</dbReference>
<protein>
    <submittedName>
        <fullName evidence="3">Relaxase/mobilization nuclease domain-containing protein</fullName>
    </submittedName>
</protein>
<evidence type="ECO:0000256" key="1">
    <source>
        <dbReference type="SAM" id="MobiDB-lite"/>
    </source>
</evidence>